<keyword evidence="1" id="KW-0812">Transmembrane</keyword>
<accession>A0AAD8P1D6</accession>
<keyword evidence="1" id="KW-0472">Membrane</keyword>
<evidence type="ECO:0000313" key="2">
    <source>
        <dbReference type="EMBL" id="KAK1428554.1"/>
    </source>
</evidence>
<dbReference type="PANTHER" id="PTHR31170">
    <property type="entry name" value="BNAC04G53230D PROTEIN"/>
    <property type="match status" value="1"/>
</dbReference>
<name>A0AAD8P1D6_TARER</name>
<keyword evidence="1" id="KW-1133">Transmembrane helix</keyword>
<comment type="caution">
    <text evidence="2">The sequence shown here is derived from an EMBL/GenBank/DDBJ whole genome shotgun (WGS) entry which is preliminary data.</text>
</comment>
<sequence>MEKGDLETGLDMIKDTVQSLLDCVKNEGNHKNRLKPSIYMAPGILRDLSPNSFNPRVVSIGPLHKKDENVQAFEGRKTSCMIDLMRHINSSQEDILKTCVEKVYSSMDQIKACYIWTKTYDDSEVAKMMVIDACFILHFILRDQIGEFQEFYFGNTMLIYNIVLDLVLLENQIPFFILDQIFQCTVLKFRPNSSLISLIHPLLRDLNMFRVHLKTDNISISTTSHILSILHQCYEPQGNISPHFLSSKFHSVVDLDMAGVEFKPNQNSTWVLGMEVKIPGFTCGFGSWSKPTLRMPVLLLADNTVLILRNLIAYEQSCGTQNYITSYALAMDMLVNTSEDVVKLVDSRVLINIVGSNEEAANMINNIGKEVICSDFFYKQEMEGLNKYCDRYWPKHIAKMKSIYFSSPWSMIALLAGIMLFVLTVLQTMFTIKSS</sequence>
<dbReference type="Pfam" id="PF03140">
    <property type="entry name" value="DUF247"/>
    <property type="match status" value="1"/>
</dbReference>
<evidence type="ECO:0000313" key="3">
    <source>
        <dbReference type="Proteomes" id="UP001229421"/>
    </source>
</evidence>
<protein>
    <submittedName>
        <fullName evidence="2">Uncharacterized protein</fullName>
    </submittedName>
</protein>
<keyword evidence="3" id="KW-1185">Reference proteome</keyword>
<evidence type="ECO:0000256" key="1">
    <source>
        <dbReference type="SAM" id="Phobius"/>
    </source>
</evidence>
<dbReference type="InterPro" id="IPR004158">
    <property type="entry name" value="DUF247_pln"/>
</dbReference>
<organism evidence="2 3">
    <name type="scientific">Tagetes erecta</name>
    <name type="common">African marigold</name>
    <dbReference type="NCBI Taxonomy" id="13708"/>
    <lineage>
        <taxon>Eukaryota</taxon>
        <taxon>Viridiplantae</taxon>
        <taxon>Streptophyta</taxon>
        <taxon>Embryophyta</taxon>
        <taxon>Tracheophyta</taxon>
        <taxon>Spermatophyta</taxon>
        <taxon>Magnoliopsida</taxon>
        <taxon>eudicotyledons</taxon>
        <taxon>Gunneridae</taxon>
        <taxon>Pentapetalae</taxon>
        <taxon>asterids</taxon>
        <taxon>campanulids</taxon>
        <taxon>Asterales</taxon>
        <taxon>Asteraceae</taxon>
        <taxon>Asteroideae</taxon>
        <taxon>Heliantheae alliance</taxon>
        <taxon>Tageteae</taxon>
        <taxon>Tagetes</taxon>
    </lineage>
</organism>
<feature type="transmembrane region" description="Helical" evidence="1">
    <location>
        <begin position="409"/>
        <end position="432"/>
    </location>
</feature>
<dbReference type="EMBL" id="JAUHHV010000004">
    <property type="protein sequence ID" value="KAK1428554.1"/>
    <property type="molecule type" value="Genomic_DNA"/>
</dbReference>
<dbReference type="Proteomes" id="UP001229421">
    <property type="component" value="Unassembled WGS sequence"/>
</dbReference>
<dbReference type="AlphaFoldDB" id="A0AAD8P1D6"/>
<dbReference type="PANTHER" id="PTHR31170:SF25">
    <property type="entry name" value="BNAA09G04570D PROTEIN"/>
    <property type="match status" value="1"/>
</dbReference>
<proteinExistence type="predicted"/>
<reference evidence="2" key="1">
    <citation type="journal article" date="2023" name="bioRxiv">
        <title>Improved chromosome-level genome assembly for marigold (Tagetes erecta).</title>
        <authorList>
            <person name="Jiang F."/>
            <person name="Yuan L."/>
            <person name="Wang S."/>
            <person name="Wang H."/>
            <person name="Xu D."/>
            <person name="Wang A."/>
            <person name="Fan W."/>
        </authorList>
    </citation>
    <scope>NUCLEOTIDE SEQUENCE</scope>
    <source>
        <strain evidence="2">WSJ</strain>
        <tissue evidence="2">Leaf</tissue>
    </source>
</reference>
<gene>
    <name evidence="2" type="ORF">QVD17_17390</name>
</gene>